<reference evidence="2" key="1">
    <citation type="submission" date="2020-11" db="EMBL/GenBank/DDBJ databases">
        <authorList>
            <consortium name="DOE Joint Genome Institute"/>
            <person name="Ahrendt S."/>
            <person name="Riley R."/>
            <person name="Andreopoulos W."/>
            <person name="Labutti K."/>
            <person name="Pangilinan J."/>
            <person name="Ruiz-Duenas F.J."/>
            <person name="Barrasa J.M."/>
            <person name="Sanchez-Garcia M."/>
            <person name="Camarero S."/>
            <person name="Miyauchi S."/>
            <person name="Serrano A."/>
            <person name="Linde D."/>
            <person name="Babiker R."/>
            <person name="Drula E."/>
            <person name="Ayuso-Fernandez I."/>
            <person name="Pacheco R."/>
            <person name="Padilla G."/>
            <person name="Ferreira P."/>
            <person name="Barriuso J."/>
            <person name="Kellner H."/>
            <person name="Castanera R."/>
            <person name="Alfaro M."/>
            <person name="Ramirez L."/>
            <person name="Pisabarro A.G."/>
            <person name="Kuo A."/>
            <person name="Tritt A."/>
            <person name="Lipzen A."/>
            <person name="He G."/>
            <person name="Yan M."/>
            <person name="Ng V."/>
            <person name="Cullen D."/>
            <person name="Martin F."/>
            <person name="Rosso M.-N."/>
            <person name="Henrissat B."/>
            <person name="Hibbett D."/>
            <person name="Martinez A.T."/>
            <person name="Grigoriev I.V."/>
        </authorList>
    </citation>
    <scope>NUCLEOTIDE SEQUENCE</scope>
    <source>
        <strain evidence="2">ATCC 90797</strain>
    </source>
</reference>
<gene>
    <name evidence="2" type="ORF">BDN71DRAFT_1453517</name>
</gene>
<dbReference type="EMBL" id="MU154628">
    <property type="protein sequence ID" value="KAF9490997.1"/>
    <property type="molecule type" value="Genomic_DNA"/>
</dbReference>
<dbReference type="OrthoDB" id="10347775at2759"/>
<comment type="caution">
    <text evidence="2">The sequence shown here is derived from an EMBL/GenBank/DDBJ whole genome shotgun (WGS) entry which is preliminary data.</text>
</comment>
<protein>
    <submittedName>
        <fullName evidence="2">Uncharacterized protein</fullName>
    </submittedName>
</protein>
<keyword evidence="3" id="KW-1185">Reference proteome</keyword>
<sequence>MQNQSPPSSPHPAQPNAHVLDCHEQAIDILSLPETKQLINRVINASASDFKGKRRPSATAYTIFRRNAYTGCKAAWSTMTWEEKKPWYMASDIIRAYCKLSRRKNCRKYSEETREIDDEILGISSSEAALTPGYSTHEIGFDPSTTPSLAIDPVTTHGVSPPHALLRRRDSFDALVLSPSLQELIDDSVAPLVEPFGFGSPPPFNYSGSSLLLSSTTWPTSLHTWTGPLSPLWNHASPESPPLDQWLAAERYKPSGIQSSPNEIADVSDVNKGSTDNGRVRNSMRASRENMVFAGNYTQLLFAQNTPFDGYTNTAFSASDPLDLPLPQDTLFEQCVDWGAMGADLGM</sequence>
<accession>A0A9P5ZP75</accession>
<feature type="region of interest" description="Disordered" evidence="1">
    <location>
        <begin position="258"/>
        <end position="280"/>
    </location>
</feature>
<organism evidence="2 3">
    <name type="scientific">Pleurotus eryngii</name>
    <name type="common">Boletus of the steppes</name>
    <dbReference type="NCBI Taxonomy" id="5323"/>
    <lineage>
        <taxon>Eukaryota</taxon>
        <taxon>Fungi</taxon>
        <taxon>Dikarya</taxon>
        <taxon>Basidiomycota</taxon>
        <taxon>Agaricomycotina</taxon>
        <taxon>Agaricomycetes</taxon>
        <taxon>Agaricomycetidae</taxon>
        <taxon>Agaricales</taxon>
        <taxon>Pleurotineae</taxon>
        <taxon>Pleurotaceae</taxon>
        <taxon>Pleurotus</taxon>
    </lineage>
</organism>
<evidence type="ECO:0000313" key="2">
    <source>
        <dbReference type="EMBL" id="KAF9490997.1"/>
    </source>
</evidence>
<evidence type="ECO:0000313" key="3">
    <source>
        <dbReference type="Proteomes" id="UP000807025"/>
    </source>
</evidence>
<evidence type="ECO:0000256" key="1">
    <source>
        <dbReference type="SAM" id="MobiDB-lite"/>
    </source>
</evidence>
<name>A0A9P5ZP75_PLEER</name>
<proteinExistence type="predicted"/>
<dbReference type="AlphaFoldDB" id="A0A9P5ZP75"/>
<dbReference type="Proteomes" id="UP000807025">
    <property type="component" value="Unassembled WGS sequence"/>
</dbReference>